<dbReference type="EMBL" id="GL876967">
    <property type="protein sequence ID" value="KLU84394.1"/>
    <property type="molecule type" value="Genomic_DNA"/>
</dbReference>
<keyword evidence="2 3" id="KW-1015">Disulfide bond</keyword>
<dbReference type="PANTHER" id="PTHR14949">
    <property type="entry name" value="EGF-LIKE-DOMAIN, MULTIPLE 7, 8"/>
    <property type="match status" value="1"/>
</dbReference>
<protein>
    <submittedName>
        <fullName evidence="7">3-phytase</fullName>
    </submittedName>
</protein>
<evidence type="ECO:0000256" key="3">
    <source>
        <dbReference type="PROSITE-ProRule" id="PRU00076"/>
    </source>
</evidence>
<feature type="domain" description="EGF-like" evidence="5">
    <location>
        <begin position="387"/>
        <end position="419"/>
    </location>
</feature>
<evidence type="ECO:0000256" key="2">
    <source>
        <dbReference type="ARBA" id="ARBA00023157"/>
    </source>
</evidence>
<dbReference type="InterPro" id="IPR000742">
    <property type="entry name" value="EGF"/>
</dbReference>
<feature type="signal peptide" evidence="4">
    <location>
        <begin position="1"/>
        <end position="21"/>
    </location>
</feature>
<reference evidence="7" key="3">
    <citation type="submission" date="2011-03" db="EMBL/GenBank/DDBJ databases">
        <title>Annotation of Magnaporthe poae ATCC 64411.</title>
        <authorList>
            <person name="Ma L.-J."/>
            <person name="Dead R."/>
            <person name="Young S.K."/>
            <person name="Zeng Q."/>
            <person name="Gargeya S."/>
            <person name="Fitzgerald M."/>
            <person name="Haas B."/>
            <person name="Abouelleil A."/>
            <person name="Alvarado L."/>
            <person name="Arachchi H.M."/>
            <person name="Berlin A."/>
            <person name="Brown A."/>
            <person name="Chapman S.B."/>
            <person name="Chen Z."/>
            <person name="Dunbar C."/>
            <person name="Freedman E."/>
            <person name="Gearin G."/>
            <person name="Gellesch M."/>
            <person name="Goldberg J."/>
            <person name="Griggs A."/>
            <person name="Gujja S."/>
            <person name="Heiman D."/>
            <person name="Howarth C."/>
            <person name="Larson L."/>
            <person name="Lui A."/>
            <person name="MacDonald P.J.P."/>
            <person name="Mehta T."/>
            <person name="Montmayeur A."/>
            <person name="Murphy C."/>
            <person name="Neiman D."/>
            <person name="Pearson M."/>
            <person name="Priest M."/>
            <person name="Roberts A."/>
            <person name="Saif S."/>
            <person name="Shea T."/>
            <person name="Shenoy N."/>
            <person name="Sisk P."/>
            <person name="Stolte C."/>
            <person name="Sykes S."/>
            <person name="Yandava C."/>
            <person name="Wortman J."/>
            <person name="Nusbaum C."/>
            <person name="Birren B."/>
        </authorList>
    </citation>
    <scope>NUCLEOTIDE SEQUENCE</scope>
    <source>
        <strain evidence="7">ATCC 64411</strain>
    </source>
</reference>
<name>A0A0C4DU07_MAGP6</name>
<dbReference type="InterPro" id="IPR003431">
    <property type="entry name" value="B-propeller_Phytase"/>
</dbReference>
<keyword evidence="9" id="KW-1185">Reference proteome</keyword>
<dbReference type="GO" id="GO:0016158">
    <property type="term" value="F:inositol hexakisphosphate 3-phosphatase activity"/>
    <property type="evidence" value="ECO:0007669"/>
    <property type="project" value="InterPro"/>
</dbReference>
<dbReference type="eggNOG" id="KOG1225">
    <property type="taxonomic scope" value="Eukaryota"/>
</dbReference>
<dbReference type="Gene3D" id="2.120.10.30">
    <property type="entry name" value="TolB, C-terminal domain"/>
    <property type="match status" value="3"/>
</dbReference>
<dbReference type="EMBL" id="ADBL01000823">
    <property type="status" value="NOT_ANNOTATED_CDS"/>
    <property type="molecule type" value="Genomic_DNA"/>
</dbReference>
<dbReference type="EMBL" id="ADBL01000822">
    <property type="status" value="NOT_ANNOTATED_CDS"/>
    <property type="molecule type" value="Genomic_DNA"/>
</dbReference>
<dbReference type="InterPro" id="IPR050969">
    <property type="entry name" value="Dev_Signal_Modulators"/>
</dbReference>
<keyword evidence="1 4" id="KW-0732">Signal</keyword>
<dbReference type="PANTHER" id="PTHR14949:SF56">
    <property type="entry name" value="EGF-LIKE-DOMAIN, MULTIPLE 7"/>
    <property type="match status" value="1"/>
</dbReference>
<feature type="domain" description="BPP" evidence="6">
    <location>
        <begin position="413"/>
        <end position="718"/>
    </location>
</feature>
<dbReference type="PROSITE" id="PS01186">
    <property type="entry name" value="EGF_2"/>
    <property type="match status" value="1"/>
</dbReference>
<dbReference type="PROSITE" id="PS51662">
    <property type="entry name" value="BP_PHYTASE"/>
    <property type="match status" value="2"/>
</dbReference>
<dbReference type="PROSITE" id="PS50026">
    <property type="entry name" value="EGF_3"/>
    <property type="match status" value="1"/>
</dbReference>
<comment type="caution">
    <text evidence="3">Lacks conserved residue(s) required for the propagation of feature annotation.</text>
</comment>
<keyword evidence="3" id="KW-0245">EGF-like domain</keyword>
<proteinExistence type="predicted"/>
<dbReference type="Gene3D" id="2.10.25.10">
    <property type="entry name" value="Laminin"/>
    <property type="match status" value="1"/>
</dbReference>
<dbReference type="InterPro" id="IPR011042">
    <property type="entry name" value="6-blade_b-propeller_TolB-like"/>
</dbReference>
<dbReference type="EnsemblFungi" id="MAPG_03438T0">
    <property type="protein sequence ID" value="MAPG_03438T0"/>
    <property type="gene ID" value="MAPG_03438"/>
</dbReference>
<evidence type="ECO:0000313" key="9">
    <source>
        <dbReference type="Proteomes" id="UP000011715"/>
    </source>
</evidence>
<feature type="chain" id="PRO_5009385319" evidence="4">
    <location>
        <begin position="22"/>
        <end position="718"/>
    </location>
</feature>
<dbReference type="AlphaFoldDB" id="A0A0C4DU07"/>
<feature type="disulfide bond" evidence="3">
    <location>
        <begin position="409"/>
        <end position="418"/>
    </location>
</feature>
<evidence type="ECO:0000313" key="7">
    <source>
        <dbReference type="EMBL" id="KLU84394.1"/>
    </source>
</evidence>
<evidence type="ECO:0000259" key="5">
    <source>
        <dbReference type="PROSITE" id="PS50026"/>
    </source>
</evidence>
<dbReference type="OMA" id="ACRGDNT"/>
<dbReference type="VEuPathDB" id="FungiDB:MAPG_03438"/>
<reference evidence="9" key="2">
    <citation type="submission" date="2010-05" db="EMBL/GenBank/DDBJ databases">
        <title>The genome sequence of Magnaporthe poae strain ATCC 64411.</title>
        <authorList>
            <person name="Ma L.-J."/>
            <person name="Dead R."/>
            <person name="Young S."/>
            <person name="Zeng Q."/>
            <person name="Koehrsen M."/>
            <person name="Alvarado L."/>
            <person name="Berlin A."/>
            <person name="Chapman S.B."/>
            <person name="Chen Z."/>
            <person name="Freedman E."/>
            <person name="Gellesch M."/>
            <person name="Goldberg J."/>
            <person name="Griggs A."/>
            <person name="Gujja S."/>
            <person name="Heilman E.R."/>
            <person name="Heiman D."/>
            <person name="Hepburn T."/>
            <person name="Howarth C."/>
            <person name="Jen D."/>
            <person name="Larson L."/>
            <person name="Mehta T."/>
            <person name="Neiman D."/>
            <person name="Pearson M."/>
            <person name="Roberts A."/>
            <person name="Saif S."/>
            <person name="Shea T."/>
            <person name="Shenoy N."/>
            <person name="Sisk P."/>
            <person name="Stolte C."/>
            <person name="Sykes S."/>
            <person name="Walk T."/>
            <person name="White J."/>
            <person name="Yandava C."/>
            <person name="Haas B."/>
            <person name="Nusbaum C."/>
            <person name="Birren B."/>
        </authorList>
    </citation>
    <scope>NUCLEOTIDE SEQUENCE [LARGE SCALE GENOMIC DNA]</scope>
    <source>
        <strain evidence="9">ATCC 64411 / 73-15</strain>
    </source>
</reference>
<reference evidence="8" key="4">
    <citation type="journal article" date="2015" name="G3 (Bethesda)">
        <title>Genome sequences of three phytopathogenic species of the Magnaporthaceae family of fungi.</title>
        <authorList>
            <person name="Okagaki L.H."/>
            <person name="Nunes C.C."/>
            <person name="Sailsbery J."/>
            <person name="Clay B."/>
            <person name="Brown D."/>
            <person name="John T."/>
            <person name="Oh Y."/>
            <person name="Young N."/>
            <person name="Fitzgerald M."/>
            <person name="Haas B.J."/>
            <person name="Zeng Q."/>
            <person name="Young S."/>
            <person name="Adiconis X."/>
            <person name="Fan L."/>
            <person name="Levin J.Z."/>
            <person name="Mitchell T.K."/>
            <person name="Okubara P.A."/>
            <person name="Farman M.L."/>
            <person name="Kohn L.M."/>
            <person name="Birren B."/>
            <person name="Ma L.-J."/>
            <person name="Dean R.A."/>
        </authorList>
    </citation>
    <scope>NUCLEOTIDE SEQUENCE</scope>
    <source>
        <strain evidence="8">ATCC 64411 / 73-15</strain>
    </source>
</reference>
<dbReference type="SUPFAM" id="SSF50956">
    <property type="entry name" value="Thermostable phytase (3-phytase)"/>
    <property type="match status" value="2"/>
</dbReference>
<dbReference type="Pfam" id="PF23106">
    <property type="entry name" value="EGF_Teneurin"/>
    <property type="match status" value="1"/>
</dbReference>
<accession>A0A0C4DU07</accession>
<evidence type="ECO:0000313" key="8">
    <source>
        <dbReference type="EnsemblFungi" id="MAPG_03438T0"/>
    </source>
</evidence>
<dbReference type="OrthoDB" id="10045365at2759"/>
<dbReference type="Pfam" id="PF02333">
    <property type="entry name" value="Phytase"/>
    <property type="match status" value="2"/>
</dbReference>
<evidence type="ECO:0000256" key="4">
    <source>
        <dbReference type="SAM" id="SignalP"/>
    </source>
</evidence>
<reference evidence="7" key="1">
    <citation type="submission" date="2010-05" db="EMBL/GenBank/DDBJ databases">
        <title>The Genome Sequence of Magnaporthe poae strain ATCC 64411.</title>
        <authorList>
            <consortium name="The Broad Institute Genome Sequencing Platform"/>
            <consortium name="Broad Institute Genome Sequencing Center for Infectious Disease"/>
            <person name="Ma L.-J."/>
            <person name="Dead R."/>
            <person name="Young S."/>
            <person name="Zeng Q."/>
            <person name="Koehrsen M."/>
            <person name="Alvarado L."/>
            <person name="Berlin A."/>
            <person name="Chapman S.B."/>
            <person name="Chen Z."/>
            <person name="Freedman E."/>
            <person name="Gellesch M."/>
            <person name="Goldberg J."/>
            <person name="Griggs A."/>
            <person name="Gujja S."/>
            <person name="Heilman E.R."/>
            <person name="Heiman D."/>
            <person name="Hepburn T."/>
            <person name="Howarth C."/>
            <person name="Jen D."/>
            <person name="Larson L."/>
            <person name="Mehta T."/>
            <person name="Neiman D."/>
            <person name="Pearson M."/>
            <person name="Roberts A."/>
            <person name="Saif S."/>
            <person name="Shea T."/>
            <person name="Shenoy N."/>
            <person name="Sisk P."/>
            <person name="Stolte C."/>
            <person name="Sykes S."/>
            <person name="Walk T."/>
            <person name="White J."/>
            <person name="Yandava C."/>
            <person name="Haas B."/>
            <person name="Nusbaum C."/>
            <person name="Birren B."/>
        </authorList>
    </citation>
    <scope>NUCLEOTIDE SEQUENCE</scope>
    <source>
        <strain evidence="7">ATCC 64411</strain>
    </source>
</reference>
<dbReference type="Proteomes" id="UP000011715">
    <property type="component" value="Unassembled WGS sequence"/>
</dbReference>
<gene>
    <name evidence="7" type="ORF">MAPG_03438</name>
</gene>
<dbReference type="PROSITE" id="PS00022">
    <property type="entry name" value="EGF_1"/>
    <property type="match status" value="1"/>
</dbReference>
<sequence>MATKMMLAVWPLCTIIGAVAARSAPVSVKLNITAVSREIKSGWTSVYYPDAASSSSSPASPYLIGNDGMTTTGGFHIFNLDSPSPISEVTSIVTGRTKLVTTLYGLGGGTGGKAGSSDVIVTIAQTDSIIRVFDTASFKEIPTLASPHVTLGDWNAICPWQSSSGNHYFFLFGKGGRALQYLVRKVNGAVEILEVRSIPVSAVFVGCAVSHKHSTLFLTEDVGQDVYTMELVENTAAPVITKVDNVTAATGVSVYETSSSEKDYVFVAQENSISVYRHPWDIVGKVTLTGRDKIEIEGLSTYQASTSRYPQGVLTYSMKAKSFRGFGVSSLSTVLADLGIPANTAYNPRARSGGSGPSPISSSCSGNGYSINKKCSCFLGFTGPDCSQFACTDSCSGKGRCTGPNQCSCDAGWGGLHCSFLLVEPSYETDANGGDGDDPAIWVSPVAPELSRIITTVKSEREAGLGVYDLQGKLVQVFPAPQPNNVDMIYGFQAGNRRVDLAFAGCRTESTLLFEMHPNGTLTDIPGGSQPLPPKYKVYGSCTYLSPKTGKQYLFVNEKSARYLQYELTATANGTLQTTLVRDFIAGNGGQVEGCVTDEQNGWLFLGEEPVALWRSYAVYRRAEPHEYVTTFQIVKSADGQVDAVSNTDGITAVGTALGPDFPYGLVVVHDDANELPGGGTSEDASFKLISLEEILGAKPLQSLNLLDDVDHEWNPRA</sequence>
<evidence type="ECO:0000256" key="1">
    <source>
        <dbReference type="ARBA" id="ARBA00022729"/>
    </source>
</evidence>
<feature type="disulfide bond" evidence="3">
    <location>
        <begin position="391"/>
        <end position="401"/>
    </location>
</feature>
<evidence type="ECO:0000259" key="6">
    <source>
        <dbReference type="PROSITE" id="PS51662"/>
    </source>
</evidence>
<organism evidence="8 9">
    <name type="scientific">Magnaporthiopsis poae (strain ATCC 64411 / 73-15)</name>
    <name type="common">Kentucky bluegrass fungus</name>
    <name type="synonym">Magnaporthe poae</name>
    <dbReference type="NCBI Taxonomy" id="644358"/>
    <lineage>
        <taxon>Eukaryota</taxon>
        <taxon>Fungi</taxon>
        <taxon>Dikarya</taxon>
        <taxon>Ascomycota</taxon>
        <taxon>Pezizomycotina</taxon>
        <taxon>Sordariomycetes</taxon>
        <taxon>Sordariomycetidae</taxon>
        <taxon>Magnaporthales</taxon>
        <taxon>Magnaporthaceae</taxon>
        <taxon>Magnaporthiopsis</taxon>
    </lineage>
</organism>
<reference evidence="8" key="5">
    <citation type="submission" date="2015-06" db="UniProtKB">
        <authorList>
            <consortium name="EnsemblFungi"/>
        </authorList>
    </citation>
    <scope>IDENTIFICATION</scope>
    <source>
        <strain evidence="8">ATCC 64411</strain>
    </source>
</reference>
<feature type="domain" description="BPP" evidence="6">
    <location>
        <begin position="20"/>
        <end position="338"/>
    </location>
</feature>
<dbReference type="STRING" id="644358.A0A0C4DU07"/>